<protein>
    <submittedName>
        <fullName evidence="1">Uncharacterized protein</fullName>
    </submittedName>
</protein>
<name>A0A7Y0EQD7_9BIFI</name>
<proteinExistence type="predicted"/>
<evidence type="ECO:0000313" key="1">
    <source>
        <dbReference type="EMBL" id="NMM94521.1"/>
    </source>
</evidence>
<sequence>MMKDAEIIGDGVNSSSPAAKGVTIVGEDEDGHILITAPVIIDLSIFAFAKS</sequence>
<comment type="caution">
    <text evidence="1">The sequence shown here is derived from an EMBL/GenBank/DDBJ whole genome shotgun (WGS) entry which is preliminary data.</text>
</comment>
<dbReference type="Proteomes" id="UP000532194">
    <property type="component" value="Unassembled WGS sequence"/>
</dbReference>
<dbReference type="EMBL" id="JAAIII010000005">
    <property type="protein sequence ID" value="NMM94521.1"/>
    <property type="molecule type" value="Genomic_DNA"/>
</dbReference>
<organism evidence="1 2">
    <name type="scientific">Bifidobacterium oedipodis</name>
    <dbReference type="NCBI Taxonomy" id="2675322"/>
    <lineage>
        <taxon>Bacteria</taxon>
        <taxon>Bacillati</taxon>
        <taxon>Actinomycetota</taxon>
        <taxon>Actinomycetes</taxon>
        <taxon>Bifidobacteriales</taxon>
        <taxon>Bifidobacteriaceae</taxon>
        <taxon>Bifidobacterium</taxon>
    </lineage>
</organism>
<evidence type="ECO:0000313" key="2">
    <source>
        <dbReference type="Proteomes" id="UP000532194"/>
    </source>
</evidence>
<gene>
    <name evidence="1" type="ORF">G1C95_1708</name>
</gene>
<keyword evidence="2" id="KW-1185">Reference proteome</keyword>
<dbReference type="RefSeq" id="WP_169172555.1">
    <property type="nucleotide sequence ID" value="NZ_JAAIII010000005.1"/>
</dbReference>
<reference evidence="1 2" key="1">
    <citation type="submission" date="2020-02" db="EMBL/GenBank/DDBJ databases">
        <title>Characterization of phylogenetic diversity of novel bifidobacterial species isolated in Czech ZOOs.</title>
        <authorList>
            <person name="Lugli G.A."/>
            <person name="Vera N.B."/>
            <person name="Ventura M."/>
        </authorList>
    </citation>
    <scope>NUCLEOTIDE SEQUENCE [LARGE SCALE GENOMIC DNA]</scope>
    <source>
        <strain evidence="1 2">DSM 109957</strain>
    </source>
</reference>
<accession>A0A7Y0EQD7</accession>
<dbReference type="AlphaFoldDB" id="A0A7Y0EQD7"/>